<reference evidence="12" key="1">
    <citation type="submission" date="2020-03" db="EMBL/GenBank/DDBJ databases">
        <authorList>
            <person name="Guo F."/>
        </authorList>
    </citation>
    <scope>NUCLEOTIDE SEQUENCE</scope>
    <source>
        <strain evidence="12">JCM 30134</strain>
    </source>
</reference>
<name>A0A9E5MJQ2_9GAMM</name>
<evidence type="ECO:0000256" key="3">
    <source>
        <dbReference type="ARBA" id="ARBA00022475"/>
    </source>
</evidence>
<dbReference type="GO" id="GO:0000103">
    <property type="term" value="P:sulfate assimilation"/>
    <property type="evidence" value="ECO:0007669"/>
    <property type="project" value="InterPro"/>
</dbReference>
<feature type="transmembrane region" description="Helical" evidence="11">
    <location>
        <begin position="67"/>
        <end position="86"/>
    </location>
</feature>
<dbReference type="RefSeq" id="WP_167181223.1">
    <property type="nucleotide sequence ID" value="NZ_JAAONZ010000001.1"/>
</dbReference>
<evidence type="ECO:0000313" key="12">
    <source>
        <dbReference type="EMBL" id="NHO64327.1"/>
    </source>
</evidence>
<dbReference type="AlphaFoldDB" id="A0A9E5MJQ2"/>
<keyword evidence="7 11" id="KW-1133">Transmembrane helix</keyword>
<feature type="transmembrane region" description="Helical" evidence="11">
    <location>
        <begin position="136"/>
        <end position="156"/>
    </location>
</feature>
<keyword evidence="5 11" id="KW-0028">Amino-acid biosynthesis</keyword>
<evidence type="ECO:0000256" key="9">
    <source>
        <dbReference type="ARBA" id="ARBA00023136"/>
    </source>
</evidence>
<evidence type="ECO:0000256" key="2">
    <source>
        <dbReference type="ARBA" id="ARBA00022448"/>
    </source>
</evidence>
<dbReference type="NCBIfam" id="NF003433">
    <property type="entry name" value="PRK04949.1"/>
    <property type="match status" value="1"/>
</dbReference>
<feature type="transmembrane region" description="Helical" evidence="11">
    <location>
        <begin position="205"/>
        <end position="238"/>
    </location>
</feature>
<keyword evidence="6 11" id="KW-0812">Transmembrane</keyword>
<keyword evidence="8 11" id="KW-0764">Sulfate transport</keyword>
<keyword evidence="13" id="KW-1185">Reference proteome</keyword>
<evidence type="ECO:0000256" key="5">
    <source>
        <dbReference type="ARBA" id="ARBA00022605"/>
    </source>
</evidence>
<evidence type="ECO:0000256" key="8">
    <source>
        <dbReference type="ARBA" id="ARBA00023032"/>
    </source>
</evidence>
<feature type="transmembrane region" description="Helical" evidence="11">
    <location>
        <begin position="26"/>
        <end position="47"/>
    </location>
</feature>
<dbReference type="Pfam" id="PF07264">
    <property type="entry name" value="EI24"/>
    <property type="match status" value="1"/>
</dbReference>
<organism evidence="12 13">
    <name type="scientific">Pseudomaricurvus hydrocarbonicus</name>
    <dbReference type="NCBI Taxonomy" id="1470433"/>
    <lineage>
        <taxon>Bacteria</taxon>
        <taxon>Pseudomonadati</taxon>
        <taxon>Pseudomonadota</taxon>
        <taxon>Gammaproteobacteria</taxon>
        <taxon>Cellvibrionales</taxon>
        <taxon>Cellvibrionaceae</taxon>
        <taxon>Pseudomaricurvus</taxon>
    </lineage>
</organism>
<dbReference type="EMBL" id="JAAONZ010000001">
    <property type="protein sequence ID" value="NHO64327.1"/>
    <property type="molecule type" value="Genomic_DNA"/>
</dbReference>
<dbReference type="GO" id="GO:0005886">
    <property type="term" value="C:plasma membrane"/>
    <property type="evidence" value="ECO:0007669"/>
    <property type="project" value="UniProtKB-SubCell"/>
</dbReference>
<dbReference type="InterPro" id="IPR050480">
    <property type="entry name" value="CysZ-like"/>
</dbReference>
<keyword evidence="4 11" id="KW-0997">Cell inner membrane</keyword>
<keyword evidence="2 11" id="KW-0813">Transport</keyword>
<keyword evidence="10 11" id="KW-0198">Cysteine biosynthesis</keyword>
<evidence type="ECO:0000256" key="7">
    <source>
        <dbReference type="ARBA" id="ARBA00022989"/>
    </source>
</evidence>
<dbReference type="InterPro" id="IPR059112">
    <property type="entry name" value="CysZ/EI24"/>
</dbReference>
<dbReference type="GO" id="GO:0019344">
    <property type="term" value="P:cysteine biosynthetic process"/>
    <property type="evidence" value="ECO:0007669"/>
    <property type="project" value="UniProtKB-UniRule"/>
</dbReference>
<dbReference type="Proteomes" id="UP000787472">
    <property type="component" value="Unassembled WGS sequence"/>
</dbReference>
<dbReference type="InterPro" id="IPR022985">
    <property type="entry name" value="Sulfate_CysZ"/>
</dbReference>
<comment type="similarity">
    <text evidence="11">Belongs to the CysZ family.</text>
</comment>
<comment type="caution">
    <text evidence="12">The sequence shown here is derived from an EMBL/GenBank/DDBJ whole genome shotgun (WGS) entry which is preliminary data.</text>
</comment>
<comment type="function">
    <text evidence="11">High affinity, high specificity proton-dependent sulfate transporter, which mediates sulfate uptake. Provides the sulfur source for the cysteine synthesis pathway.</text>
</comment>
<dbReference type="PANTHER" id="PTHR37468">
    <property type="entry name" value="SULFATE TRANSPORTER CYSZ"/>
    <property type="match status" value="1"/>
</dbReference>
<evidence type="ECO:0000256" key="4">
    <source>
        <dbReference type="ARBA" id="ARBA00022519"/>
    </source>
</evidence>
<comment type="subcellular location">
    <subcellularLocation>
        <location evidence="11">Cell inner membrane</location>
        <topology evidence="11">Multi-pass membrane protein</topology>
    </subcellularLocation>
    <subcellularLocation>
        <location evidence="1">Membrane</location>
        <topology evidence="1">Multi-pass membrane protein</topology>
    </subcellularLocation>
</comment>
<evidence type="ECO:0000256" key="10">
    <source>
        <dbReference type="ARBA" id="ARBA00023192"/>
    </source>
</evidence>
<keyword evidence="9 11" id="KW-0472">Membrane</keyword>
<dbReference type="HAMAP" id="MF_00468">
    <property type="entry name" value="CysZ"/>
    <property type="match status" value="1"/>
</dbReference>
<accession>A0A9E5MJQ2</accession>
<proteinExistence type="inferred from homology"/>
<evidence type="ECO:0000256" key="11">
    <source>
        <dbReference type="HAMAP-Rule" id="MF_00468"/>
    </source>
</evidence>
<evidence type="ECO:0000256" key="6">
    <source>
        <dbReference type="ARBA" id="ARBA00022692"/>
    </source>
</evidence>
<sequence>MTNHPINGMTYLTRAAQLMVTPKLRIFVLVPLLINLVLFVAATSLLIQQFGVAMSWLLGSLPGWLDFLAWILWLIFAGLILIVYGYSFSMITNIIAAPFYGILAEKTEILVRGKGPAPESLGHMIPRTLGRELIKLWYFIVRGLAILILMLLLSFIPLVNVVAPVIGFLWGAWSMAIQYVDYPADNNQLTFSETRNRLWGHKYSSFSLGSLIMLGTMIPLANIFIMPIAVVGGTLFWIDELDSQAPGRVTRP</sequence>
<dbReference type="PANTHER" id="PTHR37468:SF1">
    <property type="entry name" value="SULFATE TRANSPORTER CYSZ"/>
    <property type="match status" value="1"/>
</dbReference>
<keyword evidence="3 11" id="KW-1003">Cell membrane</keyword>
<protein>
    <recommendedName>
        <fullName evidence="11">Sulfate transporter CysZ</fullName>
    </recommendedName>
</protein>
<gene>
    <name evidence="11 12" type="primary">cysZ</name>
    <name evidence="12" type="ORF">G8770_02040</name>
</gene>
<dbReference type="GO" id="GO:0009675">
    <property type="term" value="F:high-affinity sulfate:proton symporter activity"/>
    <property type="evidence" value="ECO:0007669"/>
    <property type="project" value="TreeGrafter"/>
</dbReference>
<evidence type="ECO:0000313" key="13">
    <source>
        <dbReference type="Proteomes" id="UP000787472"/>
    </source>
</evidence>
<evidence type="ECO:0000256" key="1">
    <source>
        <dbReference type="ARBA" id="ARBA00004141"/>
    </source>
</evidence>